<keyword evidence="2" id="KW-1185">Reference proteome</keyword>
<comment type="caution">
    <text evidence="1">The sequence shown here is derived from an EMBL/GenBank/DDBJ whole genome shotgun (WGS) entry which is preliminary data.</text>
</comment>
<evidence type="ECO:0000313" key="1">
    <source>
        <dbReference type="EMBL" id="GKX67728.1"/>
    </source>
</evidence>
<protein>
    <submittedName>
        <fullName evidence="1">Uncharacterized protein</fullName>
    </submittedName>
</protein>
<dbReference type="Proteomes" id="UP001058074">
    <property type="component" value="Unassembled WGS sequence"/>
</dbReference>
<reference evidence="1" key="1">
    <citation type="journal article" date="2025" name="Int. J. Syst. Evol. Microbiol.">
        <title>Inconstantimicrobium mannanitabidum sp. nov., a novel member of the family Clostridiaceae isolated from anoxic soil under the treatment of reductive soil disinfestation.</title>
        <authorList>
            <person name="Ueki A."/>
            <person name="Tonouchi A."/>
            <person name="Honma S."/>
            <person name="Kaku N."/>
            <person name="Ueki K."/>
        </authorList>
    </citation>
    <scope>NUCLEOTIDE SEQUENCE</scope>
    <source>
        <strain evidence="1">TW13</strain>
    </source>
</reference>
<proteinExistence type="predicted"/>
<organism evidence="1 2">
    <name type="scientific">Inconstantimicrobium mannanitabidum</name>
    <dbReference type="NCBI Taxonomy" id="1604901"/>
    <lineage>
        <taxon>Bacteria</taxon>
        <taxon>Bacillati</taxon>
        <taxon>Bacillota</taxon>
        <taxon>Clostridia</taxon>
        <taxon>Eubacteriales</taxon>
        <taxon>Clostridiaceae</taxon>
        <taxon>Inconstantimicrobium</taxon>
    </lineage>
</organism>
<dbReference type="EMBL" id="BROD01000001">
    <property type="protein sequence ID" value="GKX67728.1"/>
    <property type="molecule type" value="Genomic_DNA"/>
</dbReference>
<sequence length="382" mass="43872">MKIDKWFAATLFIVIGTALINGGKFFTSVAIAVVLILVFEIIYLVICKKTINIKDRTTTFKITCGEEITIKYEVENIFRIFIPYVSINSSVLKKKEDEIVYSTMLPKKKNIVEEKLSFNYRGIYNIGSKVISIKGIWGIVTMTYLKRNEEVIIVTPKIYRFEQRYFGVLGNSDLAVGGTKGESSNIKEIRKYRAGDNLKRINWKCSAKFSKLMVNEYEDKIGETNYILIDMNAINFELDPSKQKEESLVDFTASFCKNIAKIGLRFNVFISNKEVEHFVVDDEESYLLLEDYFVRNESDGRRDILDVIKQEFSNISDGIGLIIVINRLSKDFLKEINRSINYGKNNLVIVFNDCDEAIQSEVENNKNLQLVKLEESISQNGV</sequence>
<gene>
    <name evidence="1" type="ORF">rsdtw13_29860</name>
</gene>
<accession>A0ACB5REM3</accession>
<evidence type="ECO:0000313" key="2">
    <source>
        <dbReference type="Proteomes" id="UP001058074"/>
    </source>
</evidence>
<name>A0ACB5REM3_9CLOT</name>